<name>A0A4P8ISV9_9BURK</name>
<organism evidence="1 2">
    <name type="scientific">Trinickia violacea</name>
    <dbReference type="NCBI Taxonomy" id="2571746"/>
    <lineage>
        <taxon>Bacteria</taxon>
        <taxon>Pseudomonadati</taxon>
        <taxon>Pseudomonadota</taxon>
        <taxon>Betaproteobacteria</taxon>
        <taxon>Burkholderiales</taxon>
        <taxon>Burkholderiaceae</taxon>
        <taxon>Trinickia</taxon>
    </lineage>
</organism>
<dbReference type="EMBL" id="CP040077">
    <property type="protein sequence ID" value="QCP50845.1"/>
    <property type="molecule type" value="Genomic_DNA"/>
</dbReference>
<proteinExistence type="predicted"/>
<accession>A0A4P8ISV9</accession>
<evidence type="ECO:0000313" key="1">
    <source>
        <dbReference type="EMBL" id="QCP50845.1"/>
    </source>
</evidence>
<reference evidence="1 2" key="1">
    <citation type="submission" date="2019-05" db="EMBL/GenBank/DDBJ databases">
        <title>Burkholderia sp. DHOD12, isolated from subtropical forest soil.</title>
        <authorList>
            <person name="Gao Z.-H."/>
            <person name="Qiu L.-H."/>
        </authorList>
    </citation>
    <scope>NUCLEOTIDE SEQUENCE [LARGE SCALE GENOMIC DNA]</scope>
    <source>
        <strain evidence="1 2">DHOD12</strain>
    </source>
</reference>
<protein>
    <submittedName>
        <fullName evidence="1">Uncharacterized protein</fullName>
    </submittedName>
</protein>
<evidence type="ECO:0000313" key="2">
    <source>
        <dbReference type="Proteomes" id="UP000298656"/>
    </source>
</evidence>
<dbReference type="RefSeq" id="WP_137333655.1">
    <property type="nucleotide sequence ID" value="NZ_CP040077.1"/>
</dbReference>
<dbReference type="KEGG" id="tvl:FAZ95_17815"/>
<dbReference type="AlphaFoldDB" id="A0A4P8ISV9"/>
<sequence length="198" mass="20902">MKSNLYSRQLHPEEKTLAKQLANKSGGLYTQQQIEDQMRLIGVYVDGGYSPGIPAVLNGQAPTDPGAMWISTGLTENGRPLMIQSLASPDPTLQAYIRANANSAAPGNVPSVFTYEHAPNQIDWNSVRNTMADAAGMISTNAGRVSVAAGAAAAILGPHTPRAVTLSFSSAVVSLGASGVQQMLNPQPWKFGFDSFVD</sequence>
<dbReference type="OrthoDB" id="5666689at2"/>
<keyword evidence="2" id="KW-1185">Reference proteome</keyword>
<dbReference type="Proteomes" id="UP000298656">
    <property type="component" value="Chromosome 1"/>
</dbReference>
<gene>
    <name evidence="1" type="ORF">FAZ95_17815</name>
</gene>